<comment type="caution">
    <text evidence="5">The sequence shown here is derived from an EMBL/GenBank/DDBJ whole genome shotgun (WGS) entry which is preliminary data.</text>
</comment>
<evidence type="ECO:0000313" key="6">
    <source>
        <dbReference type="Proteomes" id="UP001165367"/>
    </source>
</evidence>
<evidence type="ECO:0000256" key="3">
    <source>
        <dbReference type="ARBA" id="ARBA00022723"/>
    </source>
</evidence>
<dbReference type="CDD" id="cd08916">
    <property type="entry name" value="TrHb3_P"/>
    <property type="match status" value="1"/>
</dbReference>
<evidence type="ECO:0000256" key="1">
    <source>
        <dbReference type="ARBA" id="ARBA00022448"/>
    </source>
</evidence>
<keyword evidence="1" id="KW-0813">Transport</keyword>
<dbReference type="RefSeq" id="WP_237872505.1">
    <property type="nucleotide sequence ID" value="NZ_JAKLTR010000008.1"/>
</dbReference>
<dbReference type="InterPro" id="IPR009050">
    <property type="entry name" value="Globin-like_sf"/>
</dbReference>
<sequence>MTESKHDIESREDIVIMVNTFYERVRQDELIGPVFESRINDNWAPHLATMHDFWYTLLFGKEAYRGNPFAKHIGLPIQGEHFQQWLRLFNTTLDELFEGSRKELAKKKAASIAEVFQAKLNGRLIGGK</sequence>
<dbReference type="SUPFAM" id="SSF46458">
    <property type="entry name" value="Globin-like"/>
    <property type="match status" value="1"/>
</dbReference>
<evidence type="ECO:0000313" key="5">
    <source>
        <dbReference type="EMBL" id="MCG2615286.1"/>
    </source>
</evidence>
<evidence type="ECO:0000256" key="2">
    <source>
        <dbReference type="ARBA" id="ARBA00022617"/>
    </source>
</evidence>
<keyword evidence="4" id="KW-0408">Iron</keyword>
<dbReference type="Proteomes" id="UP001165367">
    <property type="component" value="Unassembled WGS sequence"/>
</dbReference>
<accession>A0ABS9KSH9</accession>
<dbReference type="InterPro" id="IPR012292">
    <property type="entry name" value="Globin/Proto"/>
</dbReference>
<dbReference type="Gene3D" id="1.10.490.10">
    <property type="entry name" value="Globins"/>
    <property type="match status" value="1"/>
</dbReference>
<keyword evidence="6" id="KW-1185">Reference proteome</keyword>
<gene>
    <name evidence="5" type="ORF">LZZ85_13385</name>
</gene>
<dbReference type="InterPro" id="IPR001486">
    <property type="entry name" value="Hemoglobin_trunc"/>
</dbReference>
<keyword evidence="2" id="KW-0349">Heme</keyword>
<dbReference type="Pfam" id="PF01152">
    <property type="entry name" value="Bac_globin"/>
    <property type="match status" value="1"/>
</dbReference>
<protein>
    <submittedName>
        <fullName evidence="5">Group III truncated hemoglobin</fullName>
    </submittedName>
</protein>
<dbReference type="EMBL" id="JAKLTR010000008">
    <property type="protein sequence ID" value="MCG2615286.1"/>
    <property type="molecule type" value="Genomic_DNA"/>
</dbReference>
<keyword evidence="3" id="KW-0479">Metal-binding</keyword>
<reference evidence="5" key="1">
    <citation type="submission" date="2022-01" db="EMBL/GenBank/DDBJ databases">
        <authorList>
            <person name="Jo J.-H."/>
            <person name="Im W.-T."/>
        </authorList>
    </citation>
    <scope>NUCLEOTIDE SEQUENCE</scope>
    <source>
        <strain evidence="5">NA20</strain>
    </source>
</reference>
<proteinExistence type="predicted"/>
<name>A0ABS9KSH9_9BACT</name>
<evidence type="ECO:0000256" key="4">
    <source>
        <dbReference type="ARBA" id="ARBA00023004"/>
    </source>
</evidence>
<organism evidence="5 6">
    <name type="scientific">Terrimonas ginsenosidimutans</name>
    <dbReference type="NCBI Taxonomy" id="2908004"/>
    <lineage>
        <taxon>Bacteria</taxon>
        <taxon>Pseudomonadati</taxon>
        <taxon>Bacteroidota</taxon>
        <taxon>Chitinophagia</taxon>
        <taxon>Chitinophagales</taxon>
        <taxon>Chitinophagaceae</taxon>
        <taxon>Terrimonas</taxon>
    </lineage>
</organism>